<protein>
    <submittedName>
        <fullName evidence="2">Uncharacterized protein</fullName>
    </submittedName>
</protein>
<feature type="compositionally biased region" description="Basic and acidic residues" evidence="1">
    <location>
        <begin position="218"/>
        <end position="227"/>
    </location>
</feature>
<feature type="region of interest" description="Disordered" evidence="1">
    <location>
        <begin position="204"/>
        <end position="227"/>
    </location>
</feature>
<evidence type="ECO:0000256" key="1">
    <source>
        <dbReference type="SAM" id="MobiDB-lite"/>
    </source>
</evidence>
<accession>A0A7J6SW10</accession>
<organism evidence="2 3">
    <name type="scientific">Perkinsus olseni</name>
    <name type="common">Perkinsus atlanticus</name>
    <dbReference type="NCBI Taxonomy" id="32597"/>
    <lineage>
        <taxon>Eukaryota</taxon>
        <taxon>Sar</taxon>
        <taxon>Alveolata</taxon>
        <taxon>Perkinsozoa</taxon>
        <taxon>Perkinsea</taxon>
        <taxon>Perkinsida</taxon>
        <taxon>Perkinsidae</taxon>
        <taxon>Perkinsus</taxon>
    </lineage>
</organism>
<dbReference type="AlphaFoldDB" id="A0A7J6SW10"/>
<feature type="non-terminal residue" evidence="2">
    <location>
        <position position="1"/>
    </location>
</feature>
<comment type="caution">
    <text evidence="2">The sequence shown here is derived from an EMBL/GenBank/DDBJ whole genome shotgun (WGS) entry which is preliminary data.</text>
</comment>
<evidence type="ECO:0000313" key="2">
    <source>
        <dbReference type="EMBL" id="KAF4736330.1"/>
    </source>
</evidence>
<gene>
    <name evidence="2" type="ORF">FOZ62_005960</name>
</gene>
<name>A0A7J6SW10_PEROL</name>
<evidence type="ECO:0000313" key="3">
    <source>
        <dbReference type="Proteomes" id="UP000574390"/>
    </source>
</evidence>
<feature type="non-terminal residue" evidence="2">
    <location>
        <position position="227"/>
    </location>
</feature>
<proteinExistence type="predicted"/>
<reference evidence="2 3" key="1">
    <citation type="submission" date="2020-04" db="EMBL/GenBank/DDBJ databases">
        <title>Perkinsus olseni comparative genomics.</title>
        <authorList>
            <person name="Bogema D.R."/>
        </authorList>
    </citation>
    <scope>NUCLEOTIDE SEQUENCE [LARGE SCALE GENOMIC DNA]</scope>
    <source>
        <strain evidence="2">ATCC PRA-205</strain>
    </source>
</reference>
<dbReference type="Proteomes" id="UP000574390">
    <property type="component" value="Unassembled WGS sequence"/>
</dbReference>
<dbReference type="EMBL" id="JABANM010012246">
    <property type="protein sequence ID" value="KAF4736330.1"/>
    <property type="molecule type" value="Genomic_DNA"/>
</dbReference>
<sequence length="227" mass="26247">SLSSSYDGMKRLKRYWEIGRVVRKLVKEAYQLVKESYHNVDDDDKLMMSDDDYERESSIVKQMLLEQDETIRALASEANEVRVMANSLKNLVLKQRDECLNMYHYIEILESKLMVNNMLCKEVNRHPAGVILFPKKVINPIKYKLLLSTHHDGDDGVVVDGGKTEDTDGIEEEELKRMILSEQRGGFTEFTLTRTAEAIALLIAREEEEEEEATSQVEGRERQQESE</sequence>